<dbReference type="PIRSF" id="PIRSF001456">
    <property type="entry name" value="Chorismate_synth"/>
    <property type="match status" value="1"/>
</dbReference>
<dbReference type="RefSeq" id="WP_210061043.1">
    <property type="nucleotide sequence ID" value="NZ_JAGGLJ010000011.1"/>
</dbReference>
<dbReference type="Proteomes" id="UP001519306">
    <property type="component" value="Unassembled WGS sequence"/>
</dbReference>
<evidence type="ECO:0000256" key="10">
    <source>
        <dbReference type="ARBA" id="ARBA00023239"/>
    </source>
</evidence>
<dbReference type="NCBIfam" id="TIGR00033">
    <property type="entry name" value="aroC"/>
    <property type="match status" value="1"/>
</dbReference>
<name>A0ABS4KD46_9FIRM</name>
<protein>
    <recommendedName>
        <fullName evidence="3 11">Chorismate synthase</fullName>
        <shortName evidence="11">CS</shortName>
        <ecNumber evidence="3 11">4.2.3.5</ecNumber>
    </recommendedName>
    <alternativeName>
        <fullName evidence="11">5-enolpyruvylshikimate-3-phosphate phospholyase</fullName>
    </alternativeName>
</protein>
<dbReference type="Gene3D" id="3.60.150.10">
    <property type="entry name" value="Chorismate synthase AroC"/>
    <property type="match status" value="1"/>
</dbReference>
<reference evidence="12 13" key="1">
    <citation type="submission" date="2021-03" db="EMBL/GenBank/DDBJ databases">
        <title>Genomic Encyclopedia of Type Strains, Phase IV (KMG-IV): sequencing the most valuable type-strain genomes for metagenomic binning, comparative biology and taxonomic classification.</title>
        <authorList>
            <person name="Goeker M."/>
        </authorList>
    </citation>
    <scope>NUCLEOTIDE SEQUENCE [LARGE SCALE GENOMIC DNA]</scope>
    <source>
        <strain evidence="12 13">DSM 27563</strain>
    </source>
</reference>
<feature type="binding site" evidence="11">
    <location>
        <position position="332"/>
    </location>
    <ligand>
        <name>FMN</name>
        <dbReference type="ChEBI" id="CHEBI:58210"/>
    </ligand>
</feature>
<dbReference type="SUPFAM" id="SSF103263">
    <property type="entry name" value="Chorismate synthase, AroC"/>
    <property type="match status" value="1"/>
</dbReference>
<evidence type="ECO:0000256" key="11">
    <source>
        <dbReference type="HAMAP-Rule" id="MF_00300"/>
    </source>
</evidence>
<gene>
    <name evidence="11" type="primary">aroC</name>
    <name evidence="12" type="ORF">J2Z71_001237</name>
</gene>
<feature type="binding site" evidence="11">
    <location>
        <begin position="305"/>
        <end position="309"/>
    </location>
    <ligand>
        <name>FMN</name>
        <dbReference type="ChEBI" id="CHEBI:58210"/>
    </ligand>
</feature>
<evidence type="ECO:0000256" key="9">
    <source>
        <dbReference type="ARBA" id="ARBA00023141"/>
    </source>
</evidence>
<keyword evidence="9 11" id="KW-0057">Aromatic amino acid biosynthesis</keyword>
<comment type="cofactor">
    <cofactor evidence="11">
        <name>FMNH2</name>
        <dbReference type="ChEBI" id="CHEBI:57618"/>
    </cofactor>
    <text evidence="11">Reduced FMN (FMNH(2)).</text>
</comment>
<evidence type="ECO:0000256" key="5">
    <source>
        <dbReference type="ARBA" id="ARBA00022630"/>
    </source>
</evidence>
<evidence type="ECO:0000256" key="6">
    <source>
        <dbReference type="ARBA" id="ARBA00022643"/>
    </source>
</evidence>
<comment type="function">
    <text evidence="11">Catalyzes the anti-1,4-elimination of the C-3 phosphate and the C-6 proR hydrogen from 5-enolpyruvylshikimate-3-phosphate (EPSP) to yield chorismate, which is the branch point compound that serves as the starting substrate for the three terminal pathways of aromatic amino acid biosynthesis. This reaction introduces a second double bond into the aromatic ring system.</text>
</comment>
<dbReference type="Pfam" id="PF01264">
    <property type="entry name" value="Chorismate_synt"/>
    <property type="match status" value="1"/>
</dbReference>
<comment type="pathway">
    <text evidence="1 11">Metabolic intermediate biosynthesis; chorismate biosynthesis; chorismate from D-erythrose 4-phosphate and phosphoenolpyruvate: step 7/7.</text>
</comment>
<dbReference type="GO" id="GO:0004107">
    <property type="term" value="F:chorismate synthase activity"/>
    <property type="evidence" value="ECO:0007669"/>
    <property type="project" value="UniProtKB-EC"/>
</dbReference>
<comment type="caution">
    <text evidence="12">The sequence shown here is derived from an EMBL/GenBank/DDBJ whole genome shotgun (WGS) entry which is preliminary data.</text>
</comment>
<proteinExistence type="inferred from homology"/>
<evidence type="ECO:0000256" key="8">
    <source>
        <dbReference type="ARBA" id="ARBA00022857"/>
    </source>
</evidence>
<dbReference type="HAMAP" id="MF_00300">
    <property type="entry name" value="Chorismate_synth"/>
    <property type="match status" value="1"/>
</dbReference>
<keyword evidence="13" id="KW-1185">Reference proteome</keyword>
<comment type="similarity">
    <text evidence="2 11">Belongs to the chorismate synthase family.</text>
</comment>
<comment type="caution">
    <text evidence="11">Lacks conserved residue(s) required for the propagation of feature annotation.</text>
</comment>
<evidence type="ECO:0000256" key="1">
    <source>
        <dbReference type="ARBA" id="ARBA00005044"/>
    </source>
</evidence>
<dbReference type="InterPro" id="IPR035904">
    <property type="entry name" value="Chorismate_synth_AroC_sf"/>
</dbReference>
<dbReference type="EMBL" id="JAGGLJ010000011">
    <property type="protein sequence ID" value="MBP2025693.1"/>
    <property type="molecule type" value="Genomic_DNA"/>
</dbReference>
<dbReference type="InterPro" id="IPR000453">
    <property type="entry name" value="Chorismate_synth"/>
</dbReference>
<dbReference type="PANTHER" id="PTHR21085:SF0">
    <property type="entry name" value="CHORISMATE SYNTHASE"/>
    <property type="match status" value="1"/>
</dbReference>
<sequence>MSYSFGEKFKITTFGESHSEAIGIVIEGVPYGTKIDYNLIRKELNRRRPGKNSYSTKRNELDDFEILSGVFNGVSVGSSIGAIIKNKNQISKDYSNLKVNPRPSHSDYPAFIKYNGFNDIRGGGQFSGRLTAPIMIAGAIAKSILEKENIFITSHIKSIYNINDDEIDLANIKKEDLINIKEKEFPVINDNKGNEMISLIEKVSGEKDSVGGIIEVVIFNMPIGVGEPLYDSVESKISSGIFSIPGVRGVEFGLGFDATKLKGSTHNDEYYYDKDGIVKTKTNNHGGVIGGMTSGMPIVFKVAIKPTSSIAKRQSTINIEKKDVENIEIAGRHDPCIVPRALPAIEAITAISILDLIMLGDFYGIR</sequence>
<keyword evidence="6 11" id="KW-0288">FMN</keyword>
<evidence type="ECO:0000313" key="12">
    <source>
        <dbReference type="EMBL" id="MBP2025693.1"/>
    </source>
</evidence>
<keyword evidence="4 11" id="KW-0028">Amino-acid biosynthesis</keyword>
<evidence type="ECO:0000256" key="4">
    <source>
        <dbReference type="ARBA" id="ARBA00022605"/>
    </source>
</evidence>
<evidence type="ECO:0000256" key="3">
    <source>
        <dbReference type="ARBA" id="ARBA00013036"/>
    </source>
</evidence>
<accession>A0ABS4KD46</accession>
<keyword evidence="10 11" id="KW-0456">Lyase</keyword>
<dbReference type="PANTHER" id="PTHR21085">
    <property type="entry name" value="CHORISMATE SYNTHASE"/>
    <property type="match status" value="1"/>
</dbReference>
<feature type="binding site" evidence="11">
    <location>
        <position position="47"/>
    </location>
    <ligand>
        <name>NADP(+)</name>
        <dbReference type="ChEBI" id="CHEBI:58349"/>
    </ligand>
</feature>
<feature type="binding site" evidence="11">
    <location>
        <position position="290"/>
    </location>
    <ligand>
        <name>FMN</name>
        <dbReference type="ChEBI" id="CHEBI:58210"/>
    </ligand>
</feature>
<dbReference type="NCBIfam" id="NF003793">
    <property type="entry name" value="PRK05382.1"/>
    <property type="match status" value="1"/>
</dbReference>
<organism evidence="12 13">
    <name type="scientific">Peptoniphilus stercorisuis</name>
    <dbReference type="NCBI Taxonomy" id="1436965"/>
    <lineage>
        <taxon>Bacteria</taxon>
        <taxon>Bacillati</taxon>
        <taxon>Bacillota</taxon>
        <taxon>Tissierellia</taxon>
        <taxon>Tissierellales</taxon>
        <taxon>Peptoniphilaceae</taxon>
        <taxon>Peptoniphilus</taxon>
    </lineage>
</organism>
<evidence type="ECO:0000313" key="13">
    <source>
        <dbReference type="Proteomes" id="UP001519306"/>
    </source>
</evidence>
<evidence type="ECO:0000256" key="7">
    <source>
        <dbReference type="ARBA" id="ARBA00022827"/>
    </source>
</evidence>
<dbReference type="EC" id="4.2.3.5" evidence="3 11"/>
<keyword evidence="7 11" id="KW-0274">FAD</keyword>
<keyword evidence="8 11" id="KW-0521">NADP</keyword>
<comment type="catalytic activity">
    <reaction evidence="11">
        <text>5-O-(1-carboxyvinyl)-3-phosphoshikimate = chorismate + phosphate</text>
        <dbReference type="Rhea" id="RHEA:21020"/>
        <dbReference type="ChEBI" id="CHEBI:29748"/>
        <dbReference type="ChEBI" id="CHEBI:43474"/>
        <dbReference type="ChEBI" id="CHEBI:57701"/>
        <dbReference type="EC" id="4.2.3.5"/>
    </reaction>
</comment>
<keyword evidence="5 11" id="KW-0285">Flavoprotein</keyword>
<dbReference type="CDD" id="cd07304">
    <property type="entry name" value="Chorismate_synthase"/>
    <property type="match status" value="1"/>
</dbReference>
<comment type="subunit">
    <text evidence="11">Homotetramer.</text>
</comment>
<evidence type="ECO:0000256" key="2">
    <source>
        <dbReference type="ARBA" id="ARBA00008014"/>
    </source>
</evidence>